<dbReference type="EMBL" id="PZZP01000001">
    <property type="protein sequence ID" value="PTM57992.1"/>
    <property type="molecule type" value="Genomic_DNA"/>
</dbReference>
<feature type="transmembrane region" description="Helical" evidence="1">
    <location>
        <begin position="175"/>
        <end position="193"/>
    </location>
</feature>
<feature type="transmembrane region" description="Helical" evidence="1">
    <location>
        <begin position="421"/>
        <end position="442"/>
    </location>
</feature>
<keyword evidence="1" id="KW-1133">Transmembrane helix</keyword>
<organism evidence="2 3">
    <name type="scientific">Desmospora activa DSM 45169</name>
    <dbReference type="NCBI Taxonomy" id="1121389"/>
    <lineage>
        <taxon>Bacteria</taxon>
        <taxon>Bacillati</taxon>
        <taxon>Bacillota</taxon>
        <taxon>Bacilli</taxon>
        <taxon>Bacillales</taxon>
        <taxon>Thermoactinomycetaceae</taxon>
        <taxon>Desmospora</taxon>
    </lineage>
</organism>
<keyword evidence="1" id="KW-0472">Membrane</keyword>
<dbReference type="OrthoDB" id="2958038at2"/>
<dbReference type="AlphaFoldDB" id="A0A2T4Z7X2"/>
<evidence type="ECO:0000313" key="3">
    <source>
        <dbReference type="Proteomes" id="UP000241639"/>
    </source>
</evidence>
<evidence type="ECO:0000313" key="2">
    <source>
        <dbReference type="EMBL" id="PTM57992.1"/>
    </source>
</evidence>
<feature type="transmembrane region" description="Helical" evidence="1">
    <location>
        <begin position="358"/>
        <end position="376"/>
    </location>
</feature>
<evidence type="ECO:0000256" key="1">
    <source>
        <dbReference type="SAM" id="Phobius"/>
    </source>
</evidence>
<name>A0A2T4Z7X2_9BACL</name>
<keyword evidence="1" id="KW-0812">Transmembrane</keyword>
<dbReference type="Proteomes" id="UP000241639">
    <property type="component" value="Unassembled WGS sequence"/>
</dbReference>
<protein>
    <submittedName>
        <fullName evidence="2">Uncharacterized protein</fullName>
    </submittedName>
</protein>
<reference evidence="2 3" key="1">
    <citation type="submission" date="2018-04" db="EMBL/GenBank/DDBJ databases">
        <title>Genomic Encyclopedia of Archaeal and Bacterial Type Strains, Phase II (KMG-II): from individual species to whole genera.</title>
        <authorList>
            <person name="Goeker M."/>
        </authorList>
    </citation>
    <scope>NUCLEOTIDE SEQUENCE [LARGE SCALE GENOMIC DNA]</scope>
    <source>
        <strain evidence="2 3">DSM 45169</strain>
    </source>
</reference>
<feature type="transmembrane region" description="Helical" evidence="1">
    <location>
        <begin position="199"/>
        <end position="217"/>
    </location>
</feature>
<feature type="transmembrane region" description="Helical" evidence="1">
    <location>
        <begin position="144"/>
        <end position="163"/>
    </location>
</feature>
<dbReference type="RefSeq" id="WP_107724854.1">
    <property type="nucleotide sequence ID" value="NZ_PZZP01000001.1"/>
</dbReference>
<feature type="transmembrane region" description="Helical" evidence="1">
    <location>
        <begin position="63"/>
        <end position="86"/>
    </location>
</feature>
<comment type="caution">
    <text evidence="2">The sequence shown here is derived from an EMBL/GenBank/DDBJ whole genome shotgun (WGS) entry which is preliminary data.</text>
</comment>
<feature type="transmembrane region" description="Helical" evidence="1">
    <location>
        <begin position="27"/>
        <end position="51"/>
    </location>
</feature>
<feature type="transmembrane region" description="Helical" evidence="1">
    <location>
        <begin position="313"/>
        <end position="332"/>
    </location>
</feature>
<proteinExistence type="predicted"/>
<accession>A0A2T4Z7X2</accession>
<keyword evidence="3" id="KW-1185">Reference proteome</keyword>
<gene>
    <name evidence="2" type="ORF">C8J48_0564</name>
</gene>
<sequence length="445" mass="51860">MSRKTAWVVRYIFMSRLSRILHIYKRVCLILFDWVSLLYLIPLIIFSLIILREKIDTYSGFSLYTPSILLMVVLIWWGIVLFQALISPRIKVTSAEFLLRFLPVSMEKVLRMLFGYQHIIRFCLWSLMISLVYFLGMVSWLEGFWLLGIIVLVDGGTGVYQWLVFQRSFFVRLMYLLCIGLLLVVAFGISLTHIVSPKWMVFFICIGSFIVIWAGLYSRSMINDIEWGKVISYGDEKVWNPFIVKLITGVGFQQPSFLVSHKKKQSVLPLPYCLNIVIKHYWKIRFLEKPSSLVYIITNTLAIQVFLCLHLPVWFGILLSSLVLIFLLVLMFQDGIKQNELLVLPVKADEHVQGFCKAVYWIPLLFSSFSVVLFFFQGYNSFFSICYAGASWGGQILLLKKILKVHLISIYTKIPFKKIKILRWILVYGVYLGVIFKVFSLFRLI</sequence>
<feature type="transmembrane region" description="Helical" evidence="1">
    <location>
        <begin position="119"/>
        <end position="138"/>
    </location>
</feature>